<comment type="caution">
    <text evidence="2">The sequence shown here is derived from an EMBL/GenBank/DDBJ whole genome shotgun (WGS) entry which is preliminary data.</text>
</comment>
<dbReference type="Proteomes" id="UP000614609">
    <property type="component" value="Unassembled WGS sequence"/>
</dbReference>
<dbReference type="Proteomes" id="UP000765891">
    <property type="component" value="Unassembled WGS sequence"/>
</dbReference>
<dbReference type="EMBL" id="JAGGKO010000002">
    <property type="protein sequence ID" value="MBP1954468.1"/>
    <property type="molecule type" value="Genomic_DNA"/>
</dbReference>
<dbReference type="OrthoDB" id="205962at2157"/>
<feature type="compositionally biased region" description="Low complexity" evidence="1">
    <location>
        <begin position="32"/>
        <end position="44"/>
    </location>
</feature>
<reference evidence="3" key="3">
    <citation type="submission" date="2021-03" db="EMBL/GenBank/DDBJ databases">
        <title>Genomic Encyclopedia of Type Strains, Phase IV (KMG-IV): sequencing the most valuable type-strain genomes for metagenomic binning, comparative biology and taxonomic classification.</title>
        <authorList>
            <person name="Goeker M."/>
        </authorList>
    </citation>
    <scope>NUCLEOTIDE SEQUENCE</scope>
    <source>
        <strain evidence="3">DSM 22443</strain>
    </source>
</reference>
<dbReference type="AlphaFoldDB" id="A0A830FL45"/>
<evidence type="ECO:0000256" key="1">
    <source>
        <dbReference type="SAM" id="MobiDB-lite"/>
    </source>
</evidence>
<evidence type="ECO:0000313" key="3">
    <source>
        <dbReference type="EMBL" id="MBP1954468.1"/>
    </source>
</evidence>
<organism evidence="2 4">
    <name type="scientific">Halarchaeum rubridurum</name>
    <dbReference type="NCBI Taxonomy" id="489911"/>
    <lineage>
        <taxon>Archaea</taxon>
        <taxon>Methanobacteriati</taxon>
        <taxon>Methanobacteriota</taxon>
        <taxon>Stenosarchaea group</taxon>
        <taxon>Halobacteria</taxon>
        <taxon>Halobacteriales</taxon>
        <taxon>Halobacteriaceae</taxon>
    </lineage>
</organism>
<evidence type="ECO:0000313" key="2">
    <source>
        <dbReference type="EMBL" id="GGM61251.1"/>
    </source>
</evidence>
<proteinExistence type="predicted"/>
<protein>
    <submittedName>
        <fullName evidence="2">Uncharacterized protein</fullName>
    </submittedName>
</protein>
<feature type="region of interest" description="Disordered" evidence="1">
    <location>
        <begin position="1"/>
        <end position="83"/>
    </location>
</feature>
<dbReference type="RefSeq" id="WP_188870351.1">
    <property type="nucleotide sequence ID" value="NZ_BMOO01000002.1"/>
</dbReference>
<dbReference type="Pfam" id="PF25925">
    <property type="entry name" value="DUF7970"/>
    <property type="match status" value="1"/>
</dbReference>
<sequence>MKPGASDPFADDEEDERVPVDEDEAADEPTDEPSAGAAEASGADGVDDADGTGDAGTTDAAASDESAAGESGDAAGGADEPVEFPYIYRRDKVKDERPDVHQLFVRDETDTLARDAERDLEKLLGEDVYRLDAREAIYLAGMRHLDEAADVLREWGYDR</sequence>
<feature type="compositionally biased region" description="Acidic residues" evidence="1">
    <location>
        <begin position="9"/>
        <end position="31"/>
    </location>
</feature>
<dbReference type="EMBL" id="BMOO01000002">
    <property type="protein sequence ID" value="GGM61251.1"/>
    <property type="molecule type" value="Genomic_DNA"/>
</dbReference>
<reference evidence="2" key="2">
    <citation type="submission" date="2020-09" db="EMBL/GenBank/DDBJ databases">
        <authorList>
            <person name="Sun Q."/>
            <person name="Ohkuma M."/>
        </authorList>
    </citation>
    <scope>NUCLEOTIDE SEQUENCE</scope>
    <source>
        <strain evidence="2">JCM 16108</strain>
    </source>
</reference>
<gene>
    <name evidence="2" type="ORF">GCM10009017_09240</name>
    <name evidence="3" type="ORF">J2752_001380</name>
</gene>
<evidence type="ECO:0000313" key="4">
    <source>
        <dbReference type="Proteomes" id="UP000614609"/>
    </source>
</evidence>
<name>A0A830FL45_9EURY</name>
<feature type="compositionally biased region" description="Low complexity" evidence="1">
    <location>
        <begin position="55"/>
        <end position="79"/>
    </location>
</feature>
<reference evidence="2" key="1">
    <citation type="journal article" date="2014" name="Int. J. Syst. Evol. Microbiol.">
        <title>Complete genome sequence of Corynebacterium casei LMG S-19264T (=DSM 44701T), isolated from a smear-ripened cheese.</title>
        <authorList>
            <consortium name="US DOE Joint Genome Institute (JGI-PGF)"/>
            <person name="Walter F."/>
            <person name="Albersmeier A."/>
            <person name="Kalinowski J."/>
            <person name="Ruckert C."/>
        </authorList>
    </citation>
    <scope>NUCLEOTIDE SEQUENCE</scope>
    <source>
        <strain evidence="2">JCM 16108</strain>
    </source>
</reference>
<dbReference type="InterPro" id="IPR058276">
    <property type="entry name" value="DUF7970"/>
</dbReference>
<keyword evidence="4" id="KW-1185">Reference proteome</keyword>
<accession>A0A830FL45</accession>